<comment type="caution">
    <text evidence="2">The sequence shown here is derived from an EMBL/GenBank/DDBJ whole genome shotgun (WGS) entry which is preliminary data.</text>
</comment>
<keyword evidence="1" id="KW-0472">Membrane</keyword>
<dbReference type="OrthoDB" id="5565730at2759"/>
<accession>A0A1R0H986</accession>
<keyword evidence="3" id="KW-1185">Reference proteome</keyword>
<dbReference type="STRING" id="133383.A0A1R0H986"/>
<dbReference type="Proteomes" id="UP000187455">
    <property type="component" value="Unassembled WGS sequence"/>
</dbReference>
<proteinExistence type="predicted"/>
<evidence type="ECO:0000313" key="2">
    <source>
        <dbReference type="EMBL" id="OLY85725.1"/>
    </source>
</evidence>
<feature type="transmembrane region" description="Helical" evidence="1">
    <location>
        <begin position="66"/>
        <end position="84"/>
    </location>
</feature>
<gene>
    <name evidence="2" type="ORF">AYI68_g79</name>
</gene>
<evidence type="ECO:0008006" key="4">
    <source>
        <dbReference type="Google" id="ProtNLM"/>
    </source>
</evidence>
<evidence type="ECO:0000313" key="3">
    <source>
        <dbReference type="Proteomes" id="UP000187455"/>
    </source>
</evidence>
<sequence>MSNIFTDPDSRNNIIIGTVGSSFLGASFGGAYAVLKYIRPFRTPMLTMAGSWGLVGFTFFGGKKGVAFGMLAVGSLGYTTQKIYTYLYRYRQKLIIDELNLGTVPQQKITNTDLMKKIELEDGYSYQPNSYAAKLRMYVEGGYLDKFPKWFPIRTITNDEYIKILDTREQEIMERLVIIDGDLAALQNITSTKNNDNQ</sequence>
<evidence type="ECO:0000256" key="1">
    <source>
        <dbReference type="SAM" id="Phobius"/>
    </source>
</evidence>
<name>A0A1R0H986_9FUNG</name>
<dbReference type="PANTHER" id="PTHR41390:SF1">
    <property type="entry name" value="NADH-UBIQUINONE OXIDOREDUCTASE 213 KDA SUBUNIT"/>
    <property type="match status" value="1"/>
</dbReference>
<protein>
    <recommendedName>
        <fullName evidence="4">Transmembrane protein</fullName>
    </recommendedName>
</protein>
<keyword evidence="1" id="KW-0812">Transmembrane</keyword>
<organism evidence="2 3">
    <name type="scientific">Smittium mucronatum</name>
    <dbReference type="NCBI Taxonomy" id="133383"/>
    <lineage>
        <taxon>Eukaryota</taxon>
        <taxon>Fungi</taxon>
        <taxon>Fungi incertae sedis</taxon>
        <taxon>Zoopagomycota</taxon>
        <taxon>Kickxellomycotina</taxon>
        <taxon>Harpellomycetes</taxon>
        <taxon>Harpellales</taxon>
        <taxon>Legeriomycetaceae</taxon>
        <taxon>Smittium</taxon>
    </lineage>
</organism>
<keyword evidence="1" id="KW-1133">Transmembrane helix</keyword>
<reference evidence="2 3" key="1">
    <citation type="journal article" date="2016" name="Mol. Biol. Evol.">
        <title>Genome-Wide Survey of Gut Fungi (Harpellales) Reveals the First Horizontally Transferred Ubiquitin Gene from a Mosquito Host.</title>
        <authorList>
            <person name="Wang Y."/>
            <person name="White M.M."/>
            <person name="Kvist S."/>
            <person name="Moncalvo J.M."/>
        </authorList>
    </citation>
    <scope>NUCLEOTIDE SEQUENCE [LARGE SCALE GENOMIC DNA]</scope>
    <source>
        <strain evidence="2 3">ALG-7-W6</strain>
    </source>
</reference>
<dbReference type="AlphaFoldDB" id="A0A1R0H986"/>
<dbReference type="EMBL" id="LSSL01000016">
    <property type="protein sequence ID" value="OLY85725.1"/>
    <property type="molecule type" value="Genomic_DNA"/>
</dbReference>
<feature type="transmembrane region" description="Helical" evidence="1">
    <location>
        <begin position="14"/>
        <end position="34"/>
    </location>
</feature>
<dbReference type="PANTHER" id="PTHR41390">
    <property type="entry name" value="CHROMOSOME 7, WHOLE GENOME SHOTGUN SEQUENCE"/>
    <property type="match status" value="1"/>
</dbReference>